<accession>A0A127KMZ2</accession>
<dbReference type="Proteomes" id="UP000225402">
    <property type="component" value="Segment"/>
</dbReference>
<dbReference type="Proteomes" id="UP000222561">
    <property type="component" value="Segment"/>
</dbReference>
<evidence type="ECO:0000313" key="7">
    <source>
        <dbReference type="EMBL" id="AOO12770.1"/>
    </source>
</evidence>
<dbReference type="Proteomes" id="UP000225786">
    <property type="component" value="Segment"/>
</dbReference>
<dbReference type="EMBL" id="KX349297">
    <property type="protein sequence ID" value="AOO12999.1"/>
    <property type="molecule type" value="Genomic_DNA"/>
</dbReference>
<evidence type="ECO:0000313" key="9">
    <source>
        <dbReference type="Proteomes" id="UP000221709"/>
    </source>
</evidence>
<evidence type="ECO:0000313" key="4">
    <source>
        <dbReference type="EMBL" id="AOO12069.1"/>
    </source>
</evidence>
<dbReference type="EMBL" id="KX349296">
    <property type="protein sequence ID" value="AOO12770.1"/>
    <property type="molecule type" value="Genomic_DNA"/>
</dbReference>
<dbReference type="Proteomes" id="UP000225178">
    <property type="component" value="Segment"/>
</dbReference>
<proteinExistence type="predicted"/>
<protein>
    <recommendedName>
        <fullName evidence="12">Endonuclease VII</fullName>
    </recommendedName>
</protein>
<dbReference type="EMBL" id="KU594607">
    <property type="protein sequence ID" value="AMO43360.1"/>
    <property type="molecule type" value="Genomic_DNA"/>
</dbReference>
<gene>
    <name evidence="2" type="ORF">ES420910_123</name>
    <name evidence="3" type="ORF">Np050604_116</name>
    <name evidence="4" type="ORF">Np200711_123</name>
    <name evidence="5" type="ORF">Np420711_123</name>
    <name evidence="6" type="ORF">Sn080709_116</name>
    <name evidence="7" type="ORF">Sn130910_123</name>
    <name evidence="8" type="ORF">W2100709_117</name>
    <name evidence="1" type="ORF">W270710_116</name>
</gene>
<evidence type="ECO:0000313" key="11">
    <source>
        <dbReference type="Proteomes" id="UP000225786"/>
    </source>
</evidence>
<keyword evidence="9" id="KW-1185">Reference proteome</keyword>
<dbReference type="EMBL" id="KX349295">
    <property type="protein sequence ID" value="AOO12533.1"/>
    <property type="molecule type" value="Genomic_DNA"/>
</dbReference>
<evidence type="ECO:0000313" key="6">
    <source>
        <dbReference type="EMBL" id="AOO12533.1"/>
    </source>
</evidence>
<evidence type="ECO:0000313" key="5">
    <source>
        <dbReference type="EMBL" id="AOO12305.1"/>
    </source>
</evidence>
<evidence type="ECO:0000313" key="8">
    <source>
        <dbReference type="EMBL" id="AOO12999.1"/>
    </source>
</evidence>
<dbReference type="EMBL" id="KX349291">
    <property type="protein sequence ID" value="AOO11604.1"/>
    <property type="molecule type" value="Genomic_DNA"/>
</dbReference>
<evidence type="ECO:0000313" key="3">
    <source>
        <dbReference type="EMBL" id="AOO11832.1"/>
    </source>
</evidence>
<evidence type="ECO:0008006" key="12">
    <source>
        <dbReference type="Google" id="ProtNLM"/>
    </source>
</evidence>
<sequence>MGLPMNLEEQFKLDHLLLRERECRTCHITKNLLEDYYLIRRVRGDLPSSYSYECKDCTIKRVMNSRKNDVLSKNDYPDW</sequence>
<dbReference type="Proteomes" id="UP000223571">
    <property type="component" value="Segment"/>
</dbReference>
<dbReference type="Proteomes" id="UP000221709">
    <property type="component" value="Segment"/>
</dbReference>
<dbReference type="EMBL" id="KX349292">
    <property type="protein sequence ID" value="AOO11832.1"/>
    <property type="molecule type" value="Genomic_DNA"/>
</dbReference>
<reference evidence="1 11" key="2">
    <citation type="submission" date="2016-01" db="EMBL/GenBank/DDBJ databases">
        <title>The genomic content and context of auxiliary metabolic genes in marine cyanophages.</title>
        <authorList>
            <person name="Marston M.F."/>
            <person name="Martiny J.B.H."/>
            <person name="Crummett L.T."/>
        </authorList>
    </citation>
    <scope>NUCLEOTIDE SEQUENCE [LARGE SCALE GENOMIC DNA]</scope>
    <source>
        <strain evidence="1">W2_07_0710</strain>
    </source>
</reference>
<dbReference type="EMBL" id="KX349294">
    <property type="protein sequence ID" value="AOO12305.1"/>
    <property type="molecule type" value="Genomic_DNA"/>
</dbReference>
<evidence type="ECO:0000313" key="2">
    <source>
        <dbReference type="EMBL" id="AOO11604.1"/>
    </source>
</evidence>
<dbReference type="Proteomes" id="UP000226130">
    <property type="component" value="Segment"/>
</dbReference>
<dbReference type="Proteomes" id="UP000225478">
    <property type="component" value="Segment"/>
</dbReference>
<reference evidence="9 10" key="1">
    <citation type="journal article" date="2016" name="Environ. Microbiol.">
        <title>Genomic diversification of marine cyanophages into stable ecotypes.</title>
        <authorList>
            <person name="Marston M.F."/>
            <person name="Martiny J.B."/>
        </authorList>
    </citation>
    <scope>NUCLEOTIDE SEQUENCE [LARGE SCALE GENOMIC DNA]</scope>
    <source>
        <strain evidence="2">ES_42_0910</strain>
        <strain evidence="3">Np_05_0604</strain>
        <strain evidence="4">Np_20_0711</strain>
        <strain evidence="5">Np_42_0711</strain>
        <strain evidence="6">Sn_08_0709</strain>
        <strain evidence="7">Sn_13_0910</strain>
        <strain evidence="8">W2_10_0709</strain>
    </source>
</reference>
<evidence type="ECO:0000313" key="1">
    <source>
        <dbReference type="EMBL" id="AMO43360.1"/>
    </source>
</evidence>
<dbReference type="EMBL" id="KX349293">
    <property type="protein sequence ID" value="AOO12069.1"/>
    <property type="molecule type" value="Genomic_DNA"/>
</dbReference>
<name>A0A127KMZ2_9CAUD</name>
<evidence type="ECO:0000313" key="10">
    <source>
        <dbReference type="Proteomes" id="UP000222561"/>
    </source>
</evidence>
<organism evidence="1 11">
    <name type="scientific">Cyanophage S-RIM44</name>
    <dbReference type="NCBI Taxonomy" id="1278485"/>
    <lineage>
        <taxon>Viruses</taxon>
        <taxon>Duplodnaviria</taxon>
        <taxon>Heunggongvirae</taxon>
        <taxon>Uroviricota</taxon>
        <taxon>Caudoviricetes</taxon>
        <taxon>Pantevenvirales</taxon>
        <taxon>Kyanoviridae</taxon>
        <taxon>Vellamovirus</taxon>
        <taxon>Vellamovirus rhodeisland44</taxon>
    </lineage>
</organism>